<dbReference type="CDD" id="cd10170">
    <property type="entry name" value="ASKHA_NBD_HSP70"/>
    <property type="match status" value="1"/>
</dbReference>
<name>A0AAN6XG15_9PEZI</name>
<dbReference type="EMBL" id="MU863925">
    <property type="protein sequence ID" value="KAK4199934.1"/>
    <property type="molecule type" value="Genomic_DNA"/>
</dbReference>
<dbReference type="Gene3D" id="3.30.420.40">
    <property type="match status" value="1"/>
</dbReference>
<accession>A0AAN6XG15</accession>
<dbReference type="SUPFAM" id="SSF53067">
    <property type="entry name" value="Actin-like ATPase domain"/>
    <property type="match status" value="2"/>
</dbReference>
<gene>
    <name evidence="1" type="ORF">QBC40DRAFT_307057</name>
</gene>
<dbReference type="PANTHER" id="PTHR14187">
    <property type="entry name" value="ALPHA KINASE/ELONGATION FACTOR 2 KINASE"/>
    <property type="match status" value="1"/>
</dbReference>
<evidence type="ECO:0000313" key="1">
    <source>
        <dbReference type="EMBL" id="KAK4199934.1"/>
    </source>
</evidence>
<proteinExistence type="predicted"/>
<evidence type="ECO:0000313" key="2">
    <source>
        <dbReference type="Proteomes" id="UP001303160"/>
    </source>
</evidence>
<dbReference type="AlphaFoldDB" id="A0AAN6XG15"/>
<keyword evidence="2" id="KW-1185">Reference proteome</keyword>
<sequence>MASKKNTGCPETNGKDIIIIGIDFGTTYSGVAYTWSNKADRLEVITSWDSDLHANSDLEKAPTTLAFESKPTNVTWGYSIPQDSEQAKWFKLLLVDSNDLPESVQNSDRVKQAGAYLRKHNKTALEVIGLYLRHLWNHATQRITETVGRATVNSSKFDVLITLPAIWPVYAQHRMRDAAKIAGILGPWDAGPTTLTFLSEPEAAAIATLSDMQDRCDIKASRAGDSFVVVDCGGGTVDLIGYEMVGLAPPTVKECVKGQGDLCGAIFVDDAFTKLLKHKLGPWQWGRLTDESRRRIQHDEWEHGIKSQFDGSWKEWRINIPWECLSPGDLIAAQLSIPKLVLTSTDIQLVFDPVVDKIHFMVQSQIAAVLEKKGKAPKYVILVGGFGLLQSRGANPWTAICRGAVIHGASSKRLSCFAVDVQARVSRASYGIVRDVPWNAEIHDPAHKIFKEAVQDWRAKDQVRWFLKVGDLVTPHKRFMRSLRKYYKTDDSQEQIITTRIYHSSCVSPPKAKNDHVTTLCRIVWDSKIDVTSLPTYINSLGKVFYVLHYTVEMTVEGGILDFAVYHKGKRQGGKSVVVDFEIA</sequence>
<dbReference type="InterPro" id="IPR043129">
    <property type="entry name" value="ATPase_NBD"/>
</dbReference>
<protein>
    <recommendedName>
        <fullName evidence="3">Actin-like ATPase domain-containing protein</fullName>
    </recommendedName>
</protein>
<comment type="caution">
    <text evidence="1">The sequence shown here is derived from an EMBL/GenBank/DDBJ whole genome shotgun (WGS) entry which is preliminary data.</text>
</comment>
<reference evidence="1" key="1">
    <citation type="journal article" date="2023" name="Mol. Phylogenet. Evol.">
        <title>Genome-scale phylogeny and comparative genomics of the fungal order Sordariales.</title>
        <authorList>
            <person name="Hensen N."/>
            <person name="Bonometti L."/>
            <person name="Westerberg I."/>
            <person name="Brannstrom I.O."/>
            <person name="Guillou S."/>
            <person name="Cros-Aarteil S."/>
            <person name="Calhoun S."/>
            <person name="Haridas S."/>
            <person name="Kuo A."/>
            <person name="Mondo S."/>
            <person name="Pangilinan J."/>
            <person name="Riley R."/>
            <person name="LaButti K."/>
            <person name="Andreopoulos B."/>
            <person name="Lipzen A."/>
            <person name="Chen C."/>
            <person name="Yan M."/>
            <person name="Daum C."/>
            <person name="Ng V."/>
            <person name="Clum A."/>
            <person name="Steindorff A."/>
            <person name="Ohm R.A."/>
            <person name="Martin F."/>
            <person name="Silar P."/>
            <person name="Natvig D.O."/>
            <person name="Lalanne C."/>
            <person name="Gautier V."/>
            <person name="Ament-Velasquez S.L."/>
            <person name="Kruys A."/>
            <person name="Hutchinson M.I."/>
            <person name="Powell A.J."/>
            <person name="Barry K."/>
            <person name="Miller A.N."/>
            <person name="Grigoriev I.V."/>
            <person name="Debuchy R."/>
            <person name="Gladieux P."/>
            <person name="Hiltunen Thoren M."/>
            <person name="Johannesson H."/>
        </authorList>
    </citation>
    <scope>NUCLEOTIDE SEQUENCE</scope>
    <source>
        <strain evidence="1">CBS 315.58</strain>
    </source>
</reference>
<organism evidence="1 2">
    <name type="scientific">Triangularia verruculosa</name>
    <dbReference type="NCBI Taxonomy" id="2587418"/>
    <lineage>
        <taxon>Eukaryota</taxon>
        <taxon>Fungi</taxon>
        <taxon>Dikarya</taxon>
        <taxon>Ascomycota</taxon>
        <taxon>Pezizomycotina</taxon>
        <taxon>Sordariomycetes</taxon>
        <taxon>Sordariomycetidae</taxon>
        <taxon>Sordariales</taxon>
        <taxon>Podosporaceae</taxon>
        <taxon>Triangularia</taxon>
    </lineage>
</organism>
<dbReference type="Proteomes" id="UP001303160">
    <property type="component" value="Unassembled WGS sequence"/>
</dbReference>
<reference evidence="1" key="2">
    <citation type="submission" date="2023-05" db="EMBL/GenBank/DDBJ databases">
        <authorList>
            <consortium name="Lawrence Berkeley National Laboratory"/>
            <person name="Steindorff A."/>
            <person name="Hensen N."/>
            <person name="Bonometti L."/>
            <person name="Westerberg I."/>
            <person name="Brannstrom I.O."/>
            <person name="Guillou S."/>
            <person name="Cros-Aarteil S."/>
            <person name="Calhoun S."/>
            <person name="Haridas S."/>
            <person name="Kuo A."/>
            <person name="Mondo S."/>
            <person name="Pangilinan J."/>
            <person name="Riley R."/>
            <person name="Labutti K."/>
            <person name="Andreopoulos B."/>
            <person name="Lipzen A."/>
            <person name="Chen C."/>
            <person name="Yanf M."/>
            <person name="Daum C."/>
            <person name="Ng V."/>
            <person name="Clum A."/>
            <person name="Ohm R."/>
            <person name="Martin F."/>
            <person name="Silar P."/>
            <person name="Natvig D."/>
            <person name="Lalanne C."/>
            <person name="Gautier V."/>
            <person name="Ament-Velasquez S.L."/>
            <person name="Kruys A."/>
            <person name="Hutchinson M.I."/>
            <person name="Powell A.J."/>
            <person name="Barry K."/>
            <person name="Miller A.N."/>
            <person name="Grigoriev I.V."/>
            <person name="Debuchy R."/>
            <person name="Gladieux P."/>
            <person name="Thoren M.H."/>
            <person name="Johannesson H."/>
        </authorList>
    </citation>
    <scope>NUCLEOTIDE SEQUENCE</scope>
    <source>
        <strain evidence="1">CBS 315.58</strain>
    </source>
</reference>
<evidence type="ECO:0008006" key="3">
    <source>
        <dbReference type="Google" id="ProtNLM"/>
    </source>
</evidence>
<dbReference type="PANTHER" id="PTHR14187:SF5">
    <property type="entry name" value="HEAT SHOCK 70 KDA PROTEIN 12A"/>
    <property type="match status" value="1"/>
</dbReference>